<evidence type="ECO:0000313" key="2">
    <source>
        <dbReference type="Proteomes" id="UP000233551"/>
    </source>
</evidence>
<dbReference type="AlphaFoldDB" id="A0A2I0IWE3"/>
<comment type="caution">
    <text evidence="1">The sequence shown here is derived from an EMBL/GenBank/DDBJ whole genome shotgun (WGS) entry which is preliminary data.</text>
</comment>
<feature type="non-terminal residue" evidence="1">
    <location>
        <position position="1"/>
    </location>
</feature>
<name>A0A2I0IWE3_PUNGR</name>
<evidence type="ECO:0000313" key="1">
    <source>
        <dbReference type="EMBL" id="PKI48318.1"/>
    </source>
</evidence>
<organism evidence="1 2">
    <name type="scientific">Punica granatum</name>
    <name type="common">Pomegranate</name>
    <dbReference type="NCBI Taxonomy" id="22663"/>
    <lineage>
        <taxon>Eukaryota</taxon>
        <taxon>Viridiplantae</taxon>
        <taxon>Streptophyta</taxon>
        <taxon>Embryophyta</taxon>
        <taxon>Tracheophyta</taxon>
        <taxon>Spermatophyta</taxon>
        <taxon>Magnoliopsida</taxon>
        <taxon>eudicotyledons</taxon>
        <taxon>Gunneridae</taxon>
        <taxon>Pentapetalae</taxon>
        <taxon>rosids</taxon>
        <taxon>malvids</taxon>
        <taxon>Myrtales</taxon>
        <taxon>Lythraceae</taxon>
        <taxon>Punica</taxon>
    </lineage>
</organism>
<keyword evidence="2" id="KW-1185">Reference proteome</keyword>
<dbReference type="EMBL" id="PGOL01002404">
    <property type="protein sequence ID" value="PKI48318.1"/>
    <property type="molecule type" value="Genomic_DNA"/>
</dbReference>
<proteinExistence type="predicted"/>
<reference evidence="1 2" key="1">
    <citation type="submission" date="2017-11" db="EMBL/GenBank/DDBJ databases">
        <title>De-novo sequencing of pomegranate (Punica granatum L.) genome.</title>
        <authorList>
            <person name="Akparov Z."/>
            <person name="Amiraslanov A."/>
            <person name="Hajiyeva S."/>
            <person name="Abbasov M."/>
            <person name="Kaur K."/>
            <person name="Hamwieh A."/>
            <person name="Solovyev V."/>
            <person name="Salamov A."/>
            <person name="Braich B."/>
            <person name="Kosarev P."/>
            <person name="Mahmoud A."/>
            <person name="Hajiyev E."/>
            <person name="Babayeva S."/>
            <person name="Izzatullayeva V."/>
            <person name="Mammadov A."/>
            <person name="Mammadov A."/>
            <person name="Sharifova S."/>
            <person name="Ojaghi J."/>
            <person name="Eynullazada K."/>
            <person name="Bayramov B."/>
            <person name="Abdulazimova A."/>
            <person name="Shahmuradov I."/>
        </authorList>
    </citation>
    <scope>NUCLEOTIDE SEQUENCE [LARGE SCALE GENOMIC DNA]</scope>
    <source>
        <strain evidence="2">cv. AG2017</strain>
        <tissue evidence="1">Leaf</tissue>
    </source>
</reference>
<accession>A0A2I0IWE3</accession>
<gene>
    <name evidence="1" type="ORF">CRG98_031266</name>
</gene>
<protein>
    <submittedName>
        <fullName evidence="1">Uncharacterized protein</fullName>
    </submittedName>
</protein>
<dbReference type="Proteomes" id="UP000233551">
    <property type="component" value="Unassembled WGS sequence"/>
</dbReference>
<sequence>VQFAEAEADFRGQSDQEPMVAGLGAEWALTGPESKKIPCPLAWEQQLGGYTLTLNVNCQPERGGVAKG</sequence>